<reference evidence="4 5" key="1">
    <citation type="journal article" date="2011" name="Genome Res.">
        <title>Phylogeny-wide analysis of social amoeba genomes highlights ancient origins for complex intercellular communication.</title>
        <authorList>
            <person name="Heidel A.J."/>
            <person name="Lawal H.M."/>
            <person name="Felder M."/>
            <person name="Schilde C."/>
            <person name="Helps N.R."/>
            <person name="Tunggal B."/>
            <person name="Rivero F."/>
            <person name="John U."/>
            <person name="Schleicher M."/>
            <person name="Eichinger L."/>
            <person name="Platzer M."/>
            <person name="Noegel A.A."/>
            <person name="Schaap P."/>
            <person name="Gloeckner G."/>
        </authorList>
    </citation>
    <scope>NUCLEOTIDE SEQUENCE [LARGE SCALE GENOMIC DNA]</scope>
    <source>
        <strain evidence="5">ATCC 26659 / Pp 5 / PN500</strain>
    </source>
</reference>
<evidence type="ECO:0000313" key="5">
    <source>
        <dbReference type="Proteomes" id="UP000001396"/>
    </source>
</evidence>
<keyword evidence="1" id="KW-0479">Metal-binding</keyword>
<evidence type="ECO:0000259" key="3">
    <source>
        <dbReference type="PROSITE" id="PS50119"/>
    </source>
</evidence>
<gene>
    <name evidence="4" type="ORF">PPL_11840</name>
</gene>
<sequence>MSNNHSNNKCIYHNDKQLELICFECNLLFCTKCVAKHSGHSLDNIESVINNIDKDIKSDTDKNKNNNNNSGGGGCGKDRLYNVNNIKTMIGELWEMVKSKSEMYQTLATTESDISSCFSDLHQYLMVEEHRLKKLVIENKEILEHQIEINIDQLKSLNILLENTKSFCNNNNNNKNKDKDNDSDKDNENDNNNDNQNKDNDKDTTDRYQINHLITSIQQSLKVDDFFAANNDTIFFVDDKQSFNDDCSLLNQFLQHSNKFKDYKFDKSSNNNNSDDNNKQDEIQIYSLRVKREAIDSIKSVLKSSLVLQVHVKRPVDETNKRYIFSTDHTKNVNRVALIDITSAQTTQYTIEYLKDVEMEDWWSFNSAVRVGDYVYRFGGGFVRSNRYQRFSLLTRSFDLDEPMGDAETSSYVSVCYDGHDHIYLLDGSFRDSTQVTRYTVSTKQFEKCTVIPNTQFHHFSFYYNGLIYSVIPNQKLVMTIDPTTNFQVWRHTLNVAPYFSKNHAYCTDGKGGLYMLSDLQFFYVNLVTKQTRKLQACTIREKQNIFNKLAGNKTNVSANNQLLYSEGSNGVLIYLLQGMENNYVYSVRNDTWISILNDDKSNREYCASVML</sequence>
<dbReference type="InterPro" id="IPR011043">
    <property type="entry name" value="Gal_Oxase/kelch_b-propeller"/>
</dbReference>
<comment type="caution">
    <text evidence="4">The sequence shown here is derived from an EMBL/GenBank/DDBJ whole genome shotgun (WGS) entry which is preliminary data.</text>
</comment>
<evidence type="ECO:0000313" key="4">
    <source>
        <dbReference type="EMBL" id="EFA74807.1"/>
    </source>
</evidence>
<dbReference type="AlphaFoldDB" id="D3BUL9"/>
<dbReference type="Gene3D" id="3.30.160.60">
    <property type="entry name" value="Classic Zinc Finger"/>
    <property type="match status" value="1"/>
</dbReference>
<dbReference type="RefSeq" id="XP_020426941.1">
    <property type="nucleotide sequence ID" value="XM_020582587.1"/>
</dbReference>
<dbReference type="InterPro" id="IPR015915">
    <property type="entry name" value="Kelch-typ_b-propeller"/>
</dbReference>
<protein>
    <recommendedName>
        <fullName evidence="3">B box-type domain-containing protein</fullName>
    </recommendedName>
</protein>
<accession>D3BUL9</accession>
<organism evidence="4 5">
    <name type="scientific">Heterostelium pallidum (strain ATCC 26659 / Pp 5 / PN500)</name>
    <name type="common">Cellular slime mold</name>
    <name type="synonym">Polysphondylium pallidum</name>
    <dbReference type="NCBI Taxonomy" id="670386"/>
    <lineage>
        <taxon>Eukaryota</taxon>
        <taxon>Amoebozoa</taxon>
        <taxon>Evosea</taxon>
        <taxon>Eumycetozoa</taxon>
        <taxon>Dictyostelia</taxon>
        <taxon>Acytosteliales</taxon>
        <taxon>Acytosteliaceae</taxon>
        <taxon>Heterostelium</taxon>
    </lineage>
</organism>
<feature type="domain" description="B box-type" evidence="3">
    <location>
        <begin position="5"/>
        <end position="45"/>
    </location>
</feature>
<dbReference type="SUPFAM" id="SSF50965">
    <property type="entry name" value="Galactose oxidase, central domain"/>
    <property type="match status" value="1"/>
</dbReference>
<keyword evidence="1" id="KW-0862">Zinc</keyword>
<evidence type="ECO:0000256" key="2">
    <source>
        <dbReference type="SAM" id="MobiDB-lite"/>
    </source>
</evidence>
<dbReference type="SUPFAM" id="SSF57845">
    <property type="entry name" value="B-box zinc-binding domain"/>
    <property type="match status" value="1"/>
</dbReference>
<evidence type="ECO:0000256" key="1">
    <source>
        <dbReference type="PROSITE-ProRule" id="PRU00024"/>
    </source>
</evidence>
<dbReference type="PROSITE" id="PS50119">
    <property type="entry name" value="ZF_BBOX"/>
    <property type="match status" value="1"/>
</dbReference>
<feature type="compositionally biased region" description="Basic and acidic residues" evidence="2">
    <location>
        <begin position="196"/>
        <end position="205"/>
    </location>
</feature>
<name>D3BUL9_HETP5</name>
<feature type="compositionally biased region" description="Basic and acidic residues" evidence="2">
    <location>
        <begin position="175"/>
        <end position="188"/>
    </location>
</feature>
<dbReference type="EMBL" id="ADBJ01000060">
    <property type="protein sequence ID" value="EFA74807.1"/>
    <property type="molecule type" value="Genomic_DNA"/>
</dbReference>
<dbReference type="Proteomes" id="UP000001396">
    <property type="component" value="Unassembled WGS sequence"/>
</dbReference>
<dbReference type="Gene3D" id="2.120.10.80">
    <property type="entry name" value="Kelch-type beta propeller"/>
    <property type="match status" value="1"/>
</dbReference>
<dbReference type="GeneID" id="31367308"/>
<dbReference type="InterPro" id="IPR000315">
    <property type="entry name" value="Znf_B-box"/>
</dbReference>
<keyword evidence="1" id="KW-0863">Zinc-finger</keyword>
<dbReference type="InParanoid" id="D3BUL9"/>
<feature type="region of interest" description="Disordered" evidence="2">
    <location>
        <begin position="168"/>
        <end position="205"/>
    </location>
</feature>
<keyword evidence="5" id="KW-1185">Reference proteome</keyword>
<proteinExistence type="predicted"/>
<dbReference type="GO" id="GO:0008270">
    <property type="term" value="F:zinc ion binding"/>
    <property type="evidence" value="ECO:0007669"/>
    <property type="project" value="UniProtKB-KW"/>
</dbReference>
<dbReference type="Pfam" id="PF00643">
    <property type="entry name" value="zf-B_box"/>
    <property type="match status" value="1"/>
</dbReference>